<dbReference type="RefSeq" id="WP_011525120.1">
    <property type="nucleotide sequence ID" value="NC_008009.1"/>
</dbReference>
<dbReference type="STRING" id="204669.Acid345_4323"/>
<dbReference type="EMBL" id="CP000360">
    <property type="protein sequence ID" value="ABF43323.1"/>
    <property type="molecule type" value="Genomic_DNA"/>
</dbReference>
<accession>Q1IIH7</accession>
<dbReference type="AlphaFoldDB" id="Q1IIH7"/>
<dbReference type="KEGG" id="aba:Acid345_4323"/>
<feature type="coiled-coil region" evidence="1">
    <location>
        <begin position="133"/>
        <end position="218"/>
    </location>
</feature>
<dbReference type="HOGENOM" id="CLU_1249272_0_0_0"/>
<dbReference type="EnsemblBacteria" id="ABF43323">
    <property type="protein sequence ID" value="ABF43323"/>
    <property type="gene ID" value="Acid345_4323"/>
</dbReference>
<name>Q1IIH7_KORVE</name>
<sequence>MENKQHGILDTLKHLAFEDEPESANKPMEHPVATAPVPTPAAVAPAPMSTPVVSTVEAANVAGTDGVYKRLAAKTDFDKTEAGATIRKFLEPLSAISDTVMPPNVKFKTAVVQAKAQSGLTEDSILSCFEGLKAQLQQEQQSFTVKAQQFEQREVAGRQERINQVTAQITQLQEELSKLSVELVDAQGKGARAQAQFSAALQRRVSEIEQQKAQYAALLKG</sequence>
<organism evidence="2 3">
    <name type="scientific">Koribacter versatilis (strain Ellin345)</name>
    <dbReference type="NCBI Taxonomy" id="204669"/>
    <lineage>
        <taxon>Bacteria</taxon>
        <taxon>Pseudomonadati</taxon>
        <taxon>Acidobacteriota</taxon>
        <taxon>Terriglobia</taxon>
        <taxon>Terriglobales</taxon>
        <taxon>Candidatus Korobacteraceae</taxon>
        <taxon>Candidatus Korobacter</taxon>
    </lineage>
</organism>
<protein>
    <submittedName>
        <fullName evidence="2">Uncharacterized protein</fullName>
    </submittedName>
</protein>
<evidence type="ECO:0000313" key="2">
    <source>
        <dbReference type="EMBL" id="ABF43323.1"/>
    </source>
</evidence>
<dbReference type="Proteomes" id="UP000002432">
    <property type="component" value="Chromosome"/>
</dbReference>
<reference evidence="2 3" key="1">
    <citation type="journal article" date="2009" name="Appl. Environ. Microbiol.">
        <title>Three genomes from the phylum Acidobacteria provide insight into the lifestyles of these microorganisms in soils.</title>
        <authorList>
            <person name="Ward N.L."/>
            <person name="Challacombe J.F."/>
            <person name="Janssen P.H."/>
            <person name="Henrissat B."/>
            <person name="Coutinho P.M."/>
            <person name="Wu M."/>
            <person name="Xie G."/>
            <person name="Haft D.H."/>
            <person name="Sait M."/>
            <person name="Badger J."/>
            <person name="Barabote R.D."/>
            <person name="Bradley B."/>
            <person name="Brettin T.S."/>
            <person name="Brinkac L.M."/>
            <person name="Bruce D."/>
            <person name="Creasy T."/>
            <person name="Daugherty S.C."/>
            <person name="Davidsen T.M."/>
            <person name="DeBoy R.T."/>
            <person name="Detter J.C."/>
            <person name="Dodson R.J."/>
            <person name="Durkin A.S."/>
            <person name="Ganapathy A."/>
            <person name="Gwinn-Giglio M."/>
            <person name="Han C.S."/>
            <person name="Khouri H."/>
            <person name="Kiss H."/>
            <person name="Kothari S.P."/>
            <person name="Madupu R."/>
            <person name="Nelson K.E."/>
            <person name="Nelson W.C."/>
            <person name="Paulsen I."/>
            <person name="Penn K."/>
            <person name="Ren Q."/>
            <person name="Rosovitz M.J."/>
            <person name="Selengut J.D."/>
            <person name="Shrivastava S."/>
            <person name="Sullivan S.A."/>
            <person name="Tapia R."/>
            <person name="Thompson L.S."/>
            <person name="Watkins K.L."/>
            <person name="Yang Q."/>
            <person name="Yu C."/>
            <person name="Zafar N."/>
            <person name="Zhou L."/>
            <person name="Kuske C.R."/>
        </authorList>
    </citation>
    <scope>NUCLEOTIDE SEQUENCE [LARGE SCALE GENOMIC DNA]</scope>
    <source>
        <strain evidence="2 3">Ellin345</strain>
    </source>
</reference>
<evidence type="ECO:0000313" key="3">
    <source>
        <dbReference type="Proteomes" id="UP000002432"/>
    </source>
</evidence>
<evidence type="ECO:0000256" key="1">
    <source>
        <dbReference type="SAM" id="Coils"/>
    </source>
</evidence>
<keyword evidence="3" id="KW-1185">Reference proteome</keyword>
<proteinExistence type="predicted"/>
<gene>
    <name evidence="2" type="ordered locus">Acid345_4323</name>
</gene>
<keyword evidence="1" id="KW-0175">Coiled coil</keyword>